<feature type="compositionally biased region" description="Basic and acidic residues" evidence="1">
    <location>
        <begin position="93"/>
        <end position="111"/>
    </location>
</feature>
<feature type="compositionally biased region" description="Basic and acidic residues" evidence="1">
    <location>
        <begin position="1"/>
        <end position="11"/>
    </location>
</feature>
<dbReference type="AlphaFoldDB" id="A0A8J5HAQ0"/>
<feature type="region of interest" description="Disordered" evidence="1">
    <location>
        <begin position="66"/>
        <end position="172"/>
    </location>
</feature>
<dbReference type="Proteomes" id="UP000734854">
    <property type="component" value="Unassembled WGS sequence"/>
</dbReference>
<reference evidence="2 3" key="1">
    <citation type="submission" date="2020-08" db="EMBL/GenBank/DDBJ databases">
        <title>Plant Genome Project.</title>
        <authorList>
            <person name="Zhang R.-G."/>
        </authorList>
    </citation>
    <scope>NUCLEOTIDE SEQUENCE [LARGE SCALE GENOMIC DNA]</scope>
    <source>
        <tissue evidence="2">Rhizome</tissue>
    </source>
</reference>
<feature type="compositionally biased region" description="Polar residues" evidence="1">
    <location>
        <begin position="71"/>
        <end position="84"/>
    </location>
</feature>
<dbReference type="InterPro" id="IPR045883">
    <property type="entry name" value="At4g13530-like"/>
</dbReference>
<organism evidence="2 3">
    <name type="scientific">Zingiber officinale</name>
    <name type="common">Ginger</name>
    <name type="synonym">Amomum zingiber</name>
    <dbReference type="NCBI Taxonomy" id="94328"/>
    <lineage>
        <taxon>Eukaryota</taxon>
        <taxon>Viridiplantae</taxon>
        <taxon>Streptophyta</taxon>
        <taxon>Embryophyta</taxon>
        <taxon>Tracheophyta</taxon>
        <taxon>Spermatophyta</taxon>
        <taxon>Magnoliopsida</taxon>
        <taxon>Liliopsida</taxon>
        <taxon>Zingiberales</taxon>
        <taxon>Zingiberaceae</taxon>
        <taxon>Zingiber</taxon>
    </lineage>
</organism>
<sequence>MDGRDDLHDWEILPGPEVDCQESDPLEASAGGSSDGAVEFDSFSLHYPIQHRRGIAYEEEAVAVEKVDPNNPASSIDPQSNSQLLPEHLNPSRSDEPSDGERSHLGREKGEFGGTRGLLTRDNTGDEEDNEGAIVKEREGRGTGFVKPDEQNYNSSMEIGDKENEDDSGHALANGGEKKGVVWWKLPFELLTFCALKAKPLWSISIAAAVVGVWMLKKRLYRGQKTQIVPLRIILHEKKALQLKIHAKRLDEAYNIARRVIVVRSSHLLAA</sequence>
<dbReference type="PANTHER" id="PTHR33646">
    <property type="entry name" value="GB|AAF00631.1"/>
    <property type="match status" value="1"/>
</dbReference>
<dbReference type="EMBL" id="JACMSC010000005">
    <property type="protein sequence ID" value="KAG6522919.1"/>
    <property type="molecule type" value="Genomic_DNA"/>
</dbReference>
<dbReference type="PANTHER" id="PTHR33646:SF6">
    <property type="entry name" value="TRANSMEMBRANE PROTEIN"/>
    <property type="match status" value="1"/>
</dbReference>
<evidence type="ECO:0000313" key="3">
    <source>
        <dbReference type="Proteomes" id="UP000734854"/>
    </source>
</evidence>
<proteinExistence type="predicted"/>
<protein>
    <submittedName>
        <fullName evidence="2">Uncharacterized protein</fullName>
    </submittedName>
</protein>
<keyword evidence="3" id="KW-1185">Reference proteome</keyword>
<evidence type="ECO:0000256" key="1">
    <source>
        <dbReference type="SAM" id="MobiDB-lite"/>
    </source>
</evidence>
<name>A0A8J5HAQ0_ZINOF</name>
<gene>
    <name evidence="2" type="ORF">ZIOFF_020075</name>
</gene>
<comment type="caution">
    <text evidence="2">The sequence shown here is derived from an EMBL/GenBank/DDBJ whole genome shotgun (WGS) entry which is preliminary data.</text>
</comment>
<evidence type="ECO:0000313" key="2">
    <source>
        <dbReference type="EMBL" id="KAG6522919.1"/>
    </source>
</evidence>
<feature type="region of interest" description="Disordered" evidence="1">
    <location>
        <begin position="1"/>
        <end position="39"/>
    </location>
</feature>
<accession>A0A8J5HAQ0</accession>